<sequence length="241" mass="28576">MHEDIVISLDDILHFLPPEIVNEDVAQIAMRALPEFVEQMKRLLGFDGDELIYEEKFHDLIVQTVVLQAAHKATSQTPKFAKECEMLRQQKSISRDKLLNTLLFTDWHDSRKRMEIVDKLMWNPTVLRNYCKTYDKDVVLYDEEYNNNENLLNKTQKEAEKLISPELMEALVHDLDREQPEIHKTLVHKLRELIAAKMTRHADDARQKKADIMNYMMEHIDTPCLLYYKRSRTYLDTITKE</sequence>
<evidence type="ECO:0000313" key="2">
    <source>
        <dbReference type="Proteomes" id="UP000249375"/>
    </source>
</evidence>
<keyword evidence="2" id="KW-1185">Reference proteome</keyword>
<gene>
    <name evidence="1" type="ORF">C7Y71_011835</name>
</gene>
<dbReference type="Proteomes" id="UP000249375">
    <property type="component" value="Chromosome"/>
</dbReference>
<proteinExistence type="predicted"/>
<protein>
    <submittedName>
        <fullName evidence="1">Uncharacterized protein</fullName>
    </submittedName>
</protein>
<dbReference type="RefSeq" id="WP_111899101.1">
    <property type="nucleotide sequence ID" value="NZ_CP033459.1"/>
</dbReference>
<dbReference type="AlphaFoldDB" id="A0A5P8E9V5"/>
<reference evidence="1 2" key="1">
    <citation type="submission" date="2018-11" db="EMBL/GenBank/DDBJ databases">
        <authorList>
            <person name="Na S.W."/>
            <person name="Baik M."/>
        </authorList>
    </citation>
    <scope>NUCLEOTIDE SEQUENCE [LARGE SCALE GENOMIC DNA]</scope>
    <source>
        <strain evidence="1 2">E39</strain>
    </source>
</reference>
<organism evidence="1 2">
    <name type="scientific">Pseudoprevotella muciniphila</name>
    <dbReference type="NCBI Taxonomy" id="2133944"/>
    <lineage>
        <taxon>Bacteria</taxon>
        <taxon>Pseudomonadati</taxon>
        <taxon>Bacteroidota</taxon>
        <taxon>Bacteroidia</taxon>
        <taxon>Bacteroidales</taxon>
        <taxon>Prevotellaceae</taxon>
        <taxon>Pseudoprevotella</taxon>
    </lineage>
</organism>
<name>A0A5P8E9V5_9BACT</name>
<accession>A0A5P8E9V5</accession>
<dbReference type="EMBL" id="CP033459">
    <property type="protein sequence ID" value="QFQ13640.1"/>
    <property type="molecule type" value="Genomic_DNA"/>
</dbReference>
<dbReference type="KEGG" id="alq:C7Y71_011835"/>
<evidence type="ECO:0000313" key="1">
    <source>
        <dbReference type="EMBL" id="QFQ13640.1"/>
    </source>
</evidence>